<dbReference type="Proteomes" id="UP000219573">
    <property type="component" value="Unassembled WGS sequence"/>
</dbReference>
<evidence type="ECO:0000259" key="2">
    <source>
        <dbReference type="PROSITE" id="PS50222"/>
    </source>
</evidence>
<dbReference type="InterPro" id="IPR011992">
    <property type="entry name" value="EF-hand-dom_pair"/>
</dbReference>
<feature type="region of interest" description="Disordered" evidence="1">
    <location>
        <begin position="1"/>
        <end position="24"/>
    </location>
</feature>
<feature type="domain" description="EF-hand" evidence="2">
    <location>
        <begin position="1"/>
        <end position="32"/>
    </location>
</feature>
<dbReference type="RefSeq" id="WP_097016249.1">
    <property type="nucleotide sequence ID" value="NZ_OBDZ01000001.1"/>
</dbReference>
<organism evidence="3 4">
    <name type="scientific">Orenia metallireducens</name>
    <dbReference type="NCBI Taxonomy" id="1413210"/>
    <lineage>
        <taxon>Bacteria</taxon>
        <taxon>Bacillati</taxon>
        <taxon>Bacillota</taxon>
        <taxon>Clostridia</taxon>
        <taxon>Halanaerobiales</taxon>
        <taxon>Halobacteroidaceae</taxon>
        <taxon>Orenia</taxon>
    </lineage>
</organism>
<dbReference type="Gene3D" id="1.10.238.10">
    <property type="entry name" value="EF-hand"/>
    <property type="match status" value="1"/>
</dbReference>
<dbReference type="InterPro" id="IPR002048">
    <property type="entry name" value="EF_hand_dom"/>
</dbReference>
<dbReference type="InterPro" id="IPR018247">
    <property type="entry name" value="EF_Hand_1_Ca_BS"/>
</dbReference>
<feature type="domain" description="EF-hand" evidence="2">
    <location>
        <begin position="34"/>
        <end position="69"/>
    </location>
</feature>
<protein>
    <recommendedName>
        <fullName evidence="2">EF-hand domain-containing protein</fullName>
    </recommendedName>
</protein>
<dbReference type="AlphaFoldDB" id="A0A285F4U8"/>
<feature type="compositionally biased region" description="Acidic residues" evidence="1">
    <location>
        <begin position="1"/>
        <end position="18"/>
    </location>
</feature>
<dbReference type="SUPFAM" id="SSF47473">
    <property type="entry name" value="EF-hand"/>
    <property type="match status" value="1"/>
</dbReference>
<sequence>MTEEVMSSFDEDEDEALSESEFSSFVSNLSEKIGQDIDAQELFAQMDEDEDGSVTEAEIEEYNQEKRPPISAYQTSFSTEETDSLLNIVG</sequence>
<dbReference type="PROSITE" id="PS00018">
    <property type="entry name" value="EF_HAND_1"/>
    <property type="match status" value="1"/>
</dbReference>
<evidence type="ECO:0000313" key="4">
    <source>
        <dbReference type="Proteomes" id="UP000219573"/>
    </source>
</evidence>
<accession>A0A285F4U8</accession>
<dbReference type="PROSITE" id="PS50222">
    <property type="entry name" value="EF_HAND_2"/>
    <property type="match status" value="2"/>
</dbReference>
<evidence type="ECO:0000313" key="3">
    <source>
        <dbReference type="EMBL" id="SNY06083.1"/>
    </source>
</evidence>
<evidence type="ECO:0000256" key="1">
    <source>
        <dbReference type="SAM" id="MobiDB-lite"/>
    </source>
</evidence>
<reference evidence="4" key="1">
    <citation type="submission" date="2017-09" db="EMBL/GenBank/DDBJ databases">
        <authorList>
            <person name="Varghese N."/>
            <person name="Submissions S."/>
        </authorList>
    </citation>
    <scope>NUCLEOTIDE SEQUENCE [LARGE SCALE GENOMIC DNA]</scope>
    <source>
        <strain evidence="4">MSL47</strain>
    </source>
</reference>
<keyword evidence="4" id="KW-1185">Reference proteome</keyword>
<dbReference type="EMBL" id="OBDZ01000001">
    <property type="protein sequence ID" value="SNY06083.1"/>
    <property type="molecule type" value="Genomic_DNA"/>
</dbReference>
<dbReference type="GO" id="GO:0005509">
    <property type="term" value="F:calcium ion binding"/>
    <property type="evidence" value="ECO:0007669"/>
    <property type="project" value="InterPro"/>
</dbReference>
<proteinExistence type="predicted"/>
<name>A0A285F4U8_9FIRM</name>
<gene>
    <name evidence="3" type="ORF">SAMN06265827_101212</name>
</gene>